<name>A0A1I0V3A0_9FLAO</name>
<sequence length="1703" mass="181535">MKAKFLLLALFLSFNGFSQFSKTHYIPPLSNTQAYETLDQYLYISCPSITDITYRITAIGGATTTGTVRRDNPQTILIGNGDDTQILANDVKVNTVLNNKGYIVEAQDLVYVTVRLTAAGGNHAGGLVSKGLAALGTQFRIGAFTNTGVATDARHYTFASILATENNTVVSFSDLKPGVSLINNAGAGNTPASITLNSGESFIMAVEGPDPENADGLIGALISSTKPVAVNCGSFGGTNGDAGNSSDIGFDQIVSAERLKSGGLPGAEYSDYIFIRGNGGDLVEKPLIVCHENNTQIFLNGSATPAYTKNAGEYVALSGTDFNAAGNLFVHTSKPAFAYQGIGGTGSQANQNMHFLPPLTCETPKVINNIPFIDQVGNNNNFSGTVCIVTETAATLTFIINGTSYSLATLPGAGITVNGPFAVTGNTAYETYTFEGFSGNVSVFSSKSIYLSYFGTSGAATYGGFYSGFTFKPEVTQQILVAGQLNCIPNANLTVSSITAFDVFQWYFNDVAIPSATTNQYLPTQPGYYNVQASISTCPSPPLISDKTPVSSCPTNGDNDLANDNIDIDLDNDGITNCTESFGNQIINTLVPSGTIPQSTITYAGTVTNTIPAAPTPFLGNVDGSFITEVLAGKTNNVIYNLAFSQPTNIKLEYPTTANASDLLNANAEYVVNSDTNKTVTVLNPTNQLLIDTNYDGIYESGVTQYSSFEIRFRLNGTIPLAAGTGTFSLQSFQTSNFKITHKNLTDSAGNKSTFKLVATCVYKDTDSDGTPDQLDTDSDNDGILDNLEAQVNASVAISNTDTNGNGLDNAFETGFTPIDTDLDGVLDYLDLDSDNDGIRDSDELIADTDADGIKNYRELDSDNDLCNDVIEAGFSGTPDANGDGLLGAIAPPTVNSNGQVTSGVGYTTPTTNYITYAPILITTQPSITPTCNLQNVTITLADNGGNTYQWQVSTNGVTWTNVANAVPYSGATTNTLTITSVPTTLNNYKYRVQLNKVGNSCGLLSADATLTVYPLPVVNDVTMIECDTDLDLLTTFNLELQNPSILSPTTITSEIFTYYTSPASASAGGTAGLITNYSAFNNTSSPMNVWARVTNSKGCFSVAKITLIASASNIPQTYTYIVPPVCDDTLAIDGTVSGNIETNKRDGITAFDFSAAENAPLIGIRAQLPAGTYDIKYYRSQADGLAQIDTNGNSLAILPSEYSNFRNDIANTQDIWVRVINTLGACSGFGPFIKLSVEKLPFANLVPEFRQCDTDADKLDGIFTFINTASLETTLLGNNQTFPVTVTYFDNATNTPLRDSNGILITSPFPSAFATTSKTIKAVVTNNTTQKCYDERLIVFTVDKLPTATLPTTDIRTVCDDEVSPTPQDGIFNFITPNLENEIKGSQTNVVITYFNSLGNPLLDILGNPIVSPFPSTFKTTSRTIKAVVTSTIAGTSCPAATIDIEFKVNKIPNINLVDTGVICANLSTLYITLDAGINDGTSPANYTYEWFKDNVKIIGESHYTLTDNDPRGINQAGIYTVVVRTIPEGCPSTRTITVVASNSATLLSPTIIDLADNNTVTVNVTGSGDYVYSIDEEFGPFQDSNVFTNVSAGIHTIYVKDLNGCGTVPQEINVLGVPKYFTPNGDGIHDYWNVGGVTATFNAKTIVYIFDRFGKLIKQISPLDKGWDGTYNGTALPATDYWYTVEFENGKNVKGNFALKR</sequence>
<feature type="chain" id="PRO_5011606110" evidence="1">
    <location>
        <begin position="19"/>
        <end position="1703"/>
    </location>
</feature>
<keyword evidence="1" id="KW-0732">Signal</keyword>
<dbReference type="InterPro" id="IPR035234">
    <property type="entry name" value="IgGFc-bd_N"/>
</dbReference>
<dbReference type="GO" id="GO:0005509">
    <property type="term" value="F:calcium ion binding"/>
    <property type="evidence" value="ECO:0007669"/>
    <property type="project" value="InterPro"/>
</dbReference>
<dbReference type="NCBIfam" id="TIGR04131">
    <property type="entry name" value="Bac_Flav_CTERM"/>
    <property type="match status" value="1"/>
</dbReference>
<dbReference type="RefSeq" id="WP_091472828.1">
    <property type="nucleotide sequence ID" value="NZ_FOJT01000001.1"/>
</dbReference>
<evidence type="ECO:0000256" key="1">
    <source>
        <dbReference type="SAM" id="SignalP"/>
    </source>
</evidence>
<dbReference type="SUPFAM" id="SSF103647">
    <property type="entry name" value="TSP type-3 repeat"/>
    <property type="match status" value="1"/>
</dbReference>
<dbReference type="OrthoDB" id="9765926at2"/>
<dbReference type="InterPro" id="IPR028974">
    <property type="entry name" value="TSP_type-3_rpt"/>
</dbReference>
<organism evidence="3 4">
    <name type="scientific">Flavobacterium swingsii</name>
    <dbReference type="NCBI Taxonomy" id="498292"/>
    <lineage>
        <taxon>Bacteria</taxon>
        <taxon>Pseudomonadati</taxon>
        <taxon>Bacteroidota</taxon>
        <taxon>Flavobacteriia</taxon>
        <taxon>Flavobacteriales</taxon>
        <taxon>Flavobacteriaceae</taxon>
        <taxon>Flavobacterium</taxon>
    </lineage>
</organism>
<dbReference type="Pfam" id="PF17517">
    <property type="entry name" value="IgGFc_binding"/>
    <property type="match status" value="1"/>
</dbReference>
<dbReference type="InterPro" id="IPR026341">
    <property type="entry name" value="T9SS_type_B"/>
</dbReference>
<feature type="signal peptide" evidence="1">
    <location>
        <begin position="1"/>
        <end position="18"/>
    </location>
</feature>
<accession>A0A1I0V3A0</accession>
<dbReference type="STRING" id="498292.SAMN05660845_0132"/>
<dbReference type="Gene3D" id="2.60.40.10">
    <property type="entry name" value="Immunoglobulins"/>
    <property type="match status" value="1"/>
</dbReference>
<reference evidence="4" key="1">
    <citation type="submission" date="2016-10" db="EMBL/GenBank/DDBJ databases">
        <authorList>
            <person name="Varghese N."/>
            <person name="Submissions S."/>
        </authorList>
    </citation>
    <scope>NUCLEOTIDE SEQUENCE [LARGE SCALE GENOMIC DNA]</scope>
    <source>
        <strain evidence="4">DSM 21789</strain>
    </source>
</reference>
<dbReference type="EMBL" id="FOJT01000001">
    <property type="protein sequence ID" value="SFA70517.1"/>
    <property type="molecule type" value="Genomic_DNA"/>
</dbReference>
<gene>
    <name evidence="3" type="ORF">SAMN05660845_0132</name>
</gene>
<feature type="domain" description="IgGFc-binding protein N-terminal" evidence="2">
    <location>
        <begin position="133"/>
        <end position="455"/>
    </location>
</feature>
<dbReference type="Gene3D" id="4.10.1080.10">
    <property type="entry name" value="TSP type-3 repeat"/>
    <property type="match status" value="1"/>
</dbReference>
<dbReference type="Pfam" id="PF13585">
    <property type="entry name" value="CHU_C"/>
    <property type="match status" value="1"/>
</dbReference>
<evidence type="ECO:0000259" key="2">
    <source>
        <dbReference type="Pfam" id="PF17517"/>
    </source>
</evidence>
<dbReference type="InterPro" id="IPR013783">
    <property type="entry name" value="Ig-like_fold"/>
</dbReference>
<proteinExistence type="predicted"/>
<evidence type="ECO:0000313" key="3">
    <source>
        <dbReference type="EMBL" id="SFA70517.1"/>
    </source>
</evidence>
<keyword evidence="4" id="KW-1185">Reference proteome</keyword>
<protein>
    <submittedName>
        <fullName evidence="3">Gliding motility-associated C-terminal domain-containing protein</fullName>
    </submittedName>
</protein>
<dbReference type="Proteomes" id="UP000199604">
    <property type="component" value="Unassembled WGS sequence"/>
</dbReference>
<evidence type="ECO:0000313" key="4">
    <source>
        <dbReference type="Proteomes" id="UP000199604"/>
    </source>
</evidence>